<dbReference type="Pfam" id="PF04368">
    <property type="entry name" value="DUF507"/>
    <property type="match status" value="1"/>
</dbReference>
<name>A0A1W1BTL2_9ZZZZ</name>
<protein>
    <submittedName>
        <fullName evidence="1">Uncharacterized protein</fullName>
    </submittedName>
</protein>
<reference evidence="1" key="1">
    <citation type="submission" date="2016-10" db="EMBL/GenBank/DDBJ databases">
        <authorList>
            <person name="de Groot N.N."/>
        </authorList>
    </citation>
    <scope>NUCLEOTIDE SEQUENCE</scope>
</reference>
<dbReference type="EMBL" id="FPHC01000040">
    <property type="protein sequence ID" value="SFV56846.1"/>
    <property type="molecule type" value="Genomic_DNA"/>
</dbReference>
<dbReference type="AlphaFoldDB" id="A0A1W1BTL2"/>
<accession>A0A1W1BTL2</accession>
<sequence>MRLKPQQTGYVATKIGIDLANAPFITMPKGRDAVVEAVKLIIDANLKNEQALDEKVKDILEENYDEIEFQHADERQLFFMIKKRMAAENGVIMNYDDRYNDLAHTILDELYENYLIEYDVNENQIKNVIFKAFKSFANAYDEIDDIVYKKIKNMEREVIPGTQDYELLYEKLYQEELAKRGML</sequence>
<evidence type="ECO:0000313" key="1">
    <source>
        <dbReference type="EMBL" id="SFV56846.1"/>
    </source>
</evidence>
<organism evidence="1">
    <name type="scientific">hydrothermal vent metagenome</name>
    <dbReference type="NCBI Taxonomy" id="652676"/>
    <lineage>
        <taxon>unclassified sequences</taxon>
        <taxon>metagenomes</taxon>
        <taxon>ecological metagenomes</taxon>
    </lineage>
</organism>
<proteinExistence type="predicted"/>
<dbReference type="InterPro" id="IPR007463">
    <property type="entry name" value="DUF507"/>
</dbReference>
<gene>
    <name evidence="1" type="ORF">MNB_SV-6-293</name>
</gene>